<feature type="transmembrane region" description="Helical" evidence="6">
    <location>
        <begin position="307"/>
        <end position="327"/>
    </location>
</feature>
<dbReference type="PROSITE" id="PS50850">
    <property type="entry name" value="MFS"/>
    <property type="match status" value="1"/>
</dbReference>
<feature type="domain" description="Major facilitator superfamily (MFS) profile" evidence="7">
    <location>
        <begin position="1"/>
        <end position="439"/>
    </location>
</feature>
<dbReference type="NCBIfam" id="TIGR00792">
    <property type="entry name" value="gph"/>
    <property type="match status" value="1"/>
</dbReference>
<feature type="transmembrane region" description="Helical" evidence="6">
    <location>
        <begin position="185"/>
        <end position="203"/>
    </location>
</feature>
<dbReference type="Pfam" id="PF13347">
    <property type="entry name" value="MFS_2"/>
    <property type="match status" value="1"/>
</dbReference>
<evidence type="ECO:0000256" key="2">
    <source>
        <dbReference type="ARBA" id="ARBA00022448"/>
    </source>
</evidence>
<evidence type="ECO:0000256" key="3">
    <source>
        <dbReference type="ARBA" id="ARBA00022692"/>
    </source>
</evidence>
<dbReference type="CDD" id="cd17332">
    <property type="entry name" value="MFS_MelB_like"/>
    <property type="match status" value="1"/>
</dbReference>
<dbReference type="SUPFAM" id="SSF103473">
    <property type="entry name" value="MFS general substrate transporter"/>
    <property type="match status" value="1"/>
</dbReference>
<feature type="transmembrane region" description="Helical" evidence="6">
    <location>
        <begin position="113"/>
        <end position="133"/>
    </location>
</feature>
<dbReference type="Proteomes" id="UP001519344">
    <property type="component" value="Unassembled WGS sequence"/>
</dbReference>
<gene>
    <name evidence="8" type="ORF">J2Z65_004205</name>
</gene>
<reference evidence="8 9" key="1">
    <citation type="submission" date="2021-03" db="EMBL/GenBank/DDBJ databases">
        <title>Genomic Encyclopedia of Type Strains, Phase IV (KMG-IV): sequencing the most valuable type-strain genomes for metagenomic binning, comparative biology and taxonomic classification.</title>
        <authorList>
            <person name="Goeker M."/>
        </authorList>
    </citation>
    <scope>NUCLEOTIDE SEQUENCE [LARGE SCALE GENOMIC DNA]</scope>
    <source>
        <strain evidence="8 9">DSM 24950</strain>
    </source>
</reference>
<proteinExistence type="predicted"/>
<name>A0ABS4I219_9BACL</name>
<comment type="subcellular location">
    <subcellularLocation>
        <location evidence="1">Cell membrane</location>
        <topology evidence="1">Multi-pass membrane protein</topology>
    </subcellularLocation>
</comment>
<dbReference type="Gene3D" id="1.20.1250.20">
    <property type="entry name" value="MFS general substrate transporter like domains"/>
    <property type="match status" value="1"/>
</dbReference>
<feature type="transmembrane region" description="Helical" evidence="6">
    <location>
        <begin position="242"/>
        <end position="268"/>
    </location>
</feature>
<organism evidence="8 9">
    <name type="scientific">Paenibacillus aceris</name>
    <dbReference type="NCBI Taxonomy" id="869555"/>
    <lineage>
        <taxon>Bacteria</taxon>
        <taxon>Bacillati</taxon>
        <taxon>Bacillota</taxon>
        <taxon>Bacilli</taxon>
        <taxon>Bacillales</taxon>
        <taxon>Paenibacillaceae</taxon>
        <taxon>Paenibacillus</taxon>
    </lineage>
</organism>
<dbReference type="PANTHER" id="PTHR11328">
    <property type="entry name" value="MAJOR FACILITATOR SUPERFAMILY DOMAIN-CONTAINING PROTEIN"/>
    <property type="match status" value="1"/>
</dbReference>
<dbReference type="InterPro" id="IPR039672">
    <property type="entry name" value="MFS_2"/>
</dbReference>
<dbReference type="RefSeq" id="WP_167057315.1">
    <property type="nucleotide sequence ID" value="NZ_JAAOZR010000015.1"/>
</dbReference>
<feature type="transmembrane region" description="Helical" evidence="6">
    <location>
        <begin position="85"/>
        <end position="101"/>
    </location>
</feature>
<accession>A0ABS4I219</accession>
<dbReference type="InterPro" id="IPR036259">
    <property type="entry name" value="MFS_trans_sf"/>
</dbReference>
<feature type="transmembrane region" description="Helical" evidence="6">
    <location>
        <begin position="153"/>
        <end position="173"/>
    </location>
</feature>
<evidence type="ECO:0000313" key="9">
    <source>
        <dbReference type="Proteomes" id="UP001519344"/>
    </source>
</evidence>
<evidence type="ECO:0000256" key="1">
    <source>
        <dbReference type="ARBA" id="ARBA00004651"/>
    </source>
</evidence>
<evidence type="ECO:0000313" key="8">
    <source>
        <dbReference type="EMBL" id="MBP1964972.1"/>
    </source>
</evidence>
<keyword evidence="9" id="KW-1185">Reference proteome</keyword>
<feature type="transmembrane region" description="Helical" evidence="6">
    <location>
        <begin position="45"/>
        <end position="64"/>
    </location>
</feature>
<feature type="transmembrane region" description="Helical" evidence="6">
    <location>
        <begin position="412"/>
        <end position="438"/>
    </location>
</feature>
<evidence type="ECO:0000256" key="6">
    <source>
        <dbReference type="SAM" id="Phobius"/>
    </source>
</evidence>
<dbReference type="InterPro" id="IPR020846">
    <property type="entry name" value="MFS_dom"/>
</dbReference>
<feature type="transmembrane region" description="Helical" evidence="6">
    <location>
        <begin position="280"/>
        <end position="300"/>
    </location>
</feature>
<dbReference type="InterPro" id="IPR001927">
    <property type="entry name" value="Na/Gal_symport"/>
</dbReference>
<evidence type="ECO:0000256" key="5">
    <source>
        <dbReference type="ARBA" id="ARBA00023136"/>
    </source>
</evidence>
<feature type="transmembrane region" description="Helical" evidence="6">
    <location>
        <begin position="333"/>
        <end position="352"/>
    </location>
</feature>
<feature type="transmembrane region" description="Helical" evidence="6">
    <location>
        <begin position="21"/>
        <end position="39"/>
    </location>
</feature>
<keyword evidence="2" id="KW-0813">Transport</keyword>
<keyword evidence="3 6" id="KW-0812">Transmembrane</keyword>
<evidence type="ECO:0000259" key="7">
    <source>
        <dbReference type="PROSITE" id="PS50850"/>
    </source>
</evidence>
<comment type="caution">
    <text evidence="8">The sequence shown here is derived from an EMBL/GenBank/DDBJ whole genome shotgun (WGS) entry which is preliminary data.</text>
</comment>
<keyword evidence="4 6" id="KW-1133">Transmembrane helix</keyword>
<protein>
    <submittedName>
        <fullName evidence="8">Sugar (Glycoside-pentoside-hexuronide) transporter</fullName>
    </submittedName>
</protein>
<evidence type="ECO:0000256" key="4">
    <source>
        <dbReference type="ARBA" id="ARBA00022989"/>
    </source>
</evidence>
<keyword evidence="5 6" id="KW-0472">Membrane</keyword>
<feature type="transmembrane region" description="Helical" evidence="6">
    <location>
        <begin position="373"/>
        <end position="392"/>
    </location>
</feature>
<dbReference type="EMBL" id="JAGGKV010000011">
    <property type="protein sequence ID" value="MBP1964972.1"/>
    <property type="molecule type" value="Genomic_DNA"/>
</dbReference>
<dbReference type="PANTHER" id="PTHR11328:SF24">
    <property type="entry name" value="MAJOR FACILITATOR SUPERFAMILY (MFS) PROFILE DOMAIN-CONTAINING PROTEIN"/>
    <property type="match status" value="1"/>
</dbReference>
<sequence length="463" mass="50620">MNTDQVPKVRLSQIFSYGSGNMGLNLFFGAISTYLLYFYTDVAGLTTAAAGTLIFLVKLINLVVNPFMGIIIDRSRSRWGKFRPYLLFGSVPLAIIGVLTFSVPDLDGSGKLVYAYITYLLFNLAYAVVNVPYSSMLANMSNNYFERSRISSIKVFLGQFGGLIVGVATLPLVHKFASEAVGFRIVFSVFACILVIAMLITFFGTRERTQQVSDSATSISSNAAPKKVPVGTTLKALTRNKYLIILLGFILLSMTAQTTMSSVAVYFFKYNFGKPALFSLYSLIGFSSLILFVLLNPIFVRKMGKRNVGILSQLIVIIGMTCFYMFHDNLAQVFIFGAISFAGMGLSAPLLWSMIPDTIEYGEWKSGVRSEGTVYSSFIFAQLAAAAIGSKVSGDLLSWFGYVPNAVQTPTALHGILVMMTVIPITAAAIGIVILSFYKLDNKTFSSMVQEIKARGTHRGIAQ</sequence>